<evidence type="ECO:0000313" key="2">
    <source>
        <dbReference type="EMBL" id="OGI49275.1"/>
    </source>
</evidence>
<dbReference type="Pfam" id="PF22513">
    <property type="entry name" value="FitA-like_RHH"/>
    <property type="match status" value="1"/>
</dbReference>
<organism evidence="2 3">
    <name type="scientific">Candidatus Muproteobacteria bacterium RBG_16_65_34</name>
    <dbReference type="NCBI Taxonomy" id="1817760"/>
    <lineage>
        <taxon>Bacteria</taxon>
        <taxon>Pseudomonadati</taxon>
        <taxon>Pseudomonadota</taxon>
        <taxon>Candidatus Muproteobacteria</taxon>
    </lineage>
</organism>
<reference evidence="2 3" key="1">
    <citation type="journal article" date="2016" name="Nat. Commun.">
        <title>Thousands of microbial genomes shed light on interconnected biogeochemical processes in an aquifer system.</title>
        <authorList>
            <person name="Anantharaman K."/>
            <person name="Brown C.T."/>
            <person name="Hug L.A."/>
            <person name="Sharon I."/>
            <person name="Castelle C.J."/>
            <person name="Probst A.J."/>
            <person name="Thomas B.C."/>
            <person name="Singh A."/>
            <person name="Wilkins M.J."/>
            <person name="Karaoz U."/>
            <person name="Brodie E.L."/>
            <person name="Williams K.H."/>
            <person name="Hubbard S.S."/>
            <person name="Banfield J.F."/>
        </authorList>
    </citation>
    <scope>NUCLEOTIDE SEQUENCE [LARGE SCALE GENOMIC DNA]</scope>
</reference>
<feature type="domain" description="Antitoxin FitA-like ribbon-helix-helix" evidence="1">
    <location>
        <begin position="2"/>
        <end position="39"/>
    </location>
</feature>
<dbReference type="EMBL" id="MFSU01000001">
    <property type="protein sequence ID" value="OGI49275.1"/>
    <property type="molecule type" value="Genomic_DNA"/>
</dbReference>
<dbReference type="GO" id="GO:0006355">
    <property type="term" value="P:regulation of DNA-templated transcription"/>
    <property type="evidence" value="ECO:0007669"/>
    <property type="project" value="InterPro"/>
</dbReference>
<dbReference type="SUPFAM" id="SSF47598">
    <property type="entry name" value="Ribbon-helix-helix"/>
    <property type="match status" value="1"/>
</dbReference>
<dbReference type="AlphaFoldDB" id="A0A1F6TW04"/>
<proteinExistence type="predicted"/>
<sequence>MAQVLVRDLDRTVIERLKARAQQHGRSLQVELKTILEQATRTNAVVAGRIAARLRKKLAGRAHTDSAKLLAEDRNR</sequence>
<evidence type="ECO:0000313" key="3">
    <source>
        <dbReference type="Proteomes" id="UP000178885"/>
    </source>
</evidence>
<dbReference type="Proteomes" id="UP000178885">
    <property type="component" value="Unassembled WGS sequence"/>
</dbReference>
<dbReference type="Gene3D" id="1.10.1220.10">
    <property type="entry name" value="Met repressor-like"/>
    <property type="match status" value="1"/>
</dbReference>
<accession>A0A1F6TW04</accession>
<dbReference type="InterPro" id="IPR010985">
    <property type="entry name" value="Ribbon_hlx_hlx"/>
</dbReference>
<dbReference type="InterPro" id="IPR013321">
    <property type="entry name" value="Arc_rbn_hlx_hlx"/>
</dbReference>
<comment type="caution">
    <text evidence="2">The sequence shown here is derived from an EMBL/GenBank/DDBJ whole genome shotgun (WGS) entry which is preliminary data.</text>
</comment>
<name>A0A1F6TW04_9PROT</name>
<dbReference type="STRING" id="1817760.A2151_06600"/>
<gene>
    <name evidence="2" type="ORF">A2151_06600</name>
</gene>
<protein>
    <recommendedName>
        <fullName evidence="1">Antitoxin FitA-like ribbon-helix-helix domain-containing protein</fullName>
    </recommendedName>
</protein>
<dbReference type="InterPro" id="IPR053853">
    <property type="entry name" value="FitA-like_RHH"/>
</dbReference>
<evidence type="ECO:0000259" key="1">
    <source>
        <dbReference type="Pfam" id="PF22513"/>
    </source>
</evidence>